<reference evidence="1 2" key="1">
    <citation type="submission" date="2018-07" db="EMBL/GenBank/DDBJ databases">
        <title>Lottiidibacillus patelloidae gen. nov., sp. nov., isolated from the intestinal tract of a marine limpet and the reclassification of B. taeanensis BH030017T, B. algicola KMM 3737T and B. hwajinpoensis SW-72T as genus Lottiidibacillus.</title>
        <authorList>
            <person name="Liu R."/>
            <person name="Huang Z."/>
        </authorList>
    </citation>
    <scope>NUCLEOTIDE SEQUENCE [LARGE SCALE GENOMIC DNA]</scope>
    <source>
        <strain evidence="1 2">BH030017</strain>
    </source>
</reference>
<dbReference type="InterPro" id="IPR018590">
    <property type="entry name" value="Uncharacterised_YvfG"/>
</dbReference>
<evidence type="ECO:0000313" key="1">
    <source>
        <dbReference type="EMBL" id="RBW71377.1"/>
    </source>
</evidence>
<dbReference type="EMBL" id="QOCW01000001">
    <property type="protein sequence ID" value="RBW71377.1"/>
    <property type="molecule type" value="Genomic_DNA"/>
</dbReference>
<dbReference type="RefSeq" id="WP_113804083.1">
    <property type="nucleotide sequence ID" value="NZ_QOCW01000001.1"/>
</dbReference>
<comment type="caution">
    <text evidence="1">The sequence shown here is derived from an EMBL/GenBank/DDBJ whole genome shotgun (WGS) entry which is preliminary data.</text>
</comment>
<keyword evidence="2" id="KW-1185">Reference proteome</keyword>
<name>A0A366XZL8_9BACI</name>
<dbReference type="Pfam" id="PF09628">
    <property type="entry name" value="YvfG"/>
    <property type="match status" value="1"/>
</dbReference>
<dbReference type="OrthoDB" id="2883629at2"/>
<dbReference type="SUPFAM" id="SSF158388">
    <property type="entry name" value="YvfG-like"/>
    <property type="match status" value="1"/>
</dbReference>
<organism evidence="1 2">
    <name type="scientific">Bacillus taeanensis</name>
    <dbReference type="NCBI Taxonomy" id="273032"/>
    <lineage>
        <taxon>Bacteria</taxon>
        <taxon>Bacillati</taxon>
        <taxon>Bacillota</taxon>
        <taxon>Bacilli</taxon>
        <taxon>Bacillales</taxon>
        <taxon>Bacillaceae</taxon>
        <taxon>Bacillus</taxon>
    </lineage>
</organism>
<dbReference type="Gene3D" id="6.10.140.40">
    <property type="match status" value="1"/>
</dbReference>
<gene>
    <name evidence="1" type="ORF">DS031_01110</name>
</gene>
<evidence type="ECO:0000313" key="2">
    <source>
        <dbReference type="Proteomes" id="UP000253314"/>
    </source>
</evidence>
<protein>
    <submittedName>
        <fullName evidence="1">Uncharacterized protein</fullName>
    </submittedName>
</protein>
<dbReference type="InterPro" id="IPR037247">
    <property type="entry name" value="YvfG_sf"/>
</dbReference>
<accession>A0A366XZL8</accession>
<proteinExistence type="predicted"/>
<dbReference type="AlphaFoldDB" id="A0A366XZL8"/>
<sequence length="73" mass="8525">MHQQFSVAFFEESLRLHIERNKDILSKLEAINGYYRSIVSTLISDNLTKNSEIVKRIRNLEEAYHNIKNSSGN</sequence>
<dbReference type="Proteomes" id="UP000253314">
    <property type="component" value="Unassembled WGS sequence"/>
</dbReference>